<keyword evidence="7 9" id="KW-0808">Transferase</keyword>
<dbReference type="AlphaFoldDB" id="A0AA94JC55"/>
<dbReference type="GO" id="GO:0005886">
    <property type="term" value="C:plasma membrane"/>
    <property type="evidence" value="ECO:0007669"/>
    <property type="project" value="TreeGrafter"/>
</dbReference>
<comment type="similarity">
    <text evidence="4 9">Belongs to the 1-acyl-sn-glycerol-3-phosphate acyltransferase family.</text>
</comment>
<keyword evidence="13" id="KW-1185">Reference proteome</keyword>
<sequence>MLAAVRWFILAVFVVLIGIIGCLFCILRPFHRNNTYLWARVFGSATRILGVKLKLKVHPDVPTNGPYVYVCNHQNSWEIFTVAATLPPNTVTLGKKSLKWIPFFGWLYWLAGNILIDRNNKGRAHGTIAQTAAAIKKRDISVWMFPEGTRSYGRGLLPFKSGAFHTAYQAGVDIVPVCVSNLHGKIHMNRWNNGELLVEFLAPIHIANYRKETLRELSKHCHQLMNDKIVALNNTLEQQKDNP</sequence>
<comment type="caution">
    <text evidence="12">The sequence shown here is derived from an EMBL/GenBank/DDBJ whole genome shotgun (WGS) entry which is preliminary data.</text>
</comment>
<evidence type="ECO:0000256" key="6">
    <source>
        <dbReference type="ARBA" id="ARBA00016139"/>
    </source>
</evidence>
<keyword evidence="9" id="KW-0443">Lipid metabolism</keyword>
<dbReference type="NCBIfam" id="TIGR00530">
    <property type="entry name" value="AGP_acyltrn"/>
    <property type="match status" value="1"/>
</dbReference>
<accession>A0AA94JC55</accession>
<dbReference type="Pfam" id="PF01553">
    <property type="entry name" value="Acyltransferase"/>
    <property type="match status" value="1"/>
</dbReference>
<evidence type="ECO:0000256" key="9">
    <source>
        <dbReference type="RuleBase" id="RU361267"/>
    </source>
</evidence>
<evidence type="ECO:0000256" key="2">
    <source>
        <dbReference type="ARBA" id="ARBA00004728"/>
    </source>
</evidence>
<dbReference type="EMBL" id="PIPS01000006">
    <property type="protein sequence ID" value="RUO39767.1"/>
    <property type="molecule type" value="Genomic_DNA"/>
</dbReference>
<dbReference type="PANTHER" id="PTHR10434">
    <property type="entry name" value="1-ACYL-SN-GLYCEROL-3-PHOSPHATE ACYLTRANSFERASE"/>
    <property type="match status" value="1"/>
</dbReference>
<evidence type="ECO:0000256" key="5">
    <source>
        <dbReference type="ARBA" id="ARBA00013211"/>
    </source>
</evidence>
<comment type="pathway">
    <text evidence="2">Phospholipid metabolism; CDP-diacylglycerol biosynthesis; CDP-diacylglycerol from sn-glycerol 3-phosphate: step 2/3.</text>
</comment>
<evidence type="ECO:0000256" key="1">
    <source>
        <dbReference type="ARBA" id="ARBA00001141"/>
    </source>
</evidence>
<keyword evidence="10" id="KW-0472">Membrane</keyword>
<dbReference type="SMART" id="SM00563">
    <property type="entry name" value="PlsC"/>
    <property type="match status" value="1"/>
</dbReference>
<dbReference type="GO" id="GO:0003841">
    <property type="term" value="F:1-acylglycerol-3-phosphate O-acyltransferase activity"/>
    <property type="evidence" value="ECO:0007669"/>
    <property type="project" value="UniProtKB-UniRule"/>
</dbReference>
<dbReference type="InterPro" id="IPR002123">
    <property type="entry name" value="Plipid/glycerol_acylTrfase"/>
</dbReference>
<keyword evidence="9" id="KW-0594">Phospholipid biosynthesis</keyword>
<name>A0AA94JC55_9GAMM</name>
<organism evidence="12 13">
    <name type="scientific">Idiomarina aquatica</name>
    <dbReference type="NCBI Taxonomy" id="1327752"/>
    <lineage>
        <taxon>Bacteria</taxon>
        <taxon>Pseudomonadati</taxon>
        <taxon>Pseudomonadota</taxon>
        <taxon>Gammaproteobacteria</taxon>
        <taxon>Alteromonadales</taxon>
        <taxon>Idiomarinaceae</taxon>
        <taxon>Idiomarina</taxon>
    </lineage>
</organism>
<evidence type="ECO:0000256" key="8">
    <source>
        <dbReference type="ARBA" id="ARBA00023315"/>
    </source>
</evidence>
<feature type="transmembrane region" description="Helical" evidence="10">
    <location>
        <begin position="7"/>
        <end position="30"/>
    </location>
</feature>
<evidence type="ECO:0000313" key="13">
    <source>
        <dbReference type="Proteomes" id="UP000286680"/>
    </source>
</evidence>
<dbReference type="GO" id="GO:0006654">
    <property type="term" value="P:phosphatidic acid biosynthetic process"/>
    <property type="evidence" value="ECO:0007669"/>
    <property type="project" value="TreeGrafter"/>
</dbReference>
<evidence type="ECO:0000259" key="11">
    <source>
        <dbReference type="SMART" id="SM00563"/>
    </source>
</evidence>
<comment type="catalytic activity">
    <reaction evidence="1 9">
        <text>a 1-acyl-sn-glycero-3-phosphate + an acyl-CoA = a 1,2-diacyl-sn-glycero-3-phosphate + CoA</text>
        <dbReference type="Rhea" id="RHEA:19709"/>
        <dbReference type="ChEBI" id="CHEBI:57287"/>
        <dbReference type="ChEBI" id="CHEBI:57970"/>
        <dbReference type="ChEBI" id="CHEBI:58342"/>
        <dbReference type="ChEBI" id="CHEBI:58608"/>
        <dbReference type="EC" id="2.3.1.51"/>
    </reaction>
</comment>
<keyword evidence="10" id="KW-1133">Transmembrane helix</keyword>
<dbReference type="PANTHER" id="PTHR10434:SF11">
    <property type="entry name" value="1-ACYL-SN-GLYCEROL-3-PHOSPHATE ACYLTRANSFERASE"/>
    <property type="match status" value="1"/>
</dbReference>
<evidence type="ECO:0000256" key="7">
    <source>
        <dbReference type="ARBA" id="ARBA00022679"/>
    </source>
</evidence>
<dbReference type="SUPFAM" id="SSF69593">
    <property type="entry name" value="Glycerol-3-phosphate (1)-acyltransferase"/>
    <property type="match status" value="1"/>
</dbReference>
<evidence type="ECO:0000256" key="4">
    <source>
        <dbReference type="ARBA" id="ARBA00008655"/>
    </source>
</evidence>
<keyword evidence="10" id="KW-0812">Transmembrane</keyword>
<gene>
    <name evidence="12" type="ORF">CWE23_13510</name>
</gene>
<evidence type="ECO:0000313" key="12">
    <source>
        <dbReference type="EMBL" id="RUO39767.1"/>
    </source>
</evidence>
<proteinExistence type="inferred from homology"/>
<dbReference type="EC" id="2.3.1.51" evidence="5 9"/>
<keyword evidence="9" id="KW-0444">Lipid biosynthesis</keyword>
<protein>
    <recommendedName>
        <fullName evidence="6 9">1-acyl-sn-glycerol-3-phosphate acyltransferase</fullName>
        <ecNumber evidence="5 9">2.3.1.51</ecNumber>
    </recommendedName>
</protein>
<keyword evidence="8 9" id="KW-0012">Acyltransferase</keyword>
<comment type="domain">
    <text evidence="9">The HXXXXD motif is essential for acyltransferase activity and may constitute the binding site for the phosphate moiety of the glycerol-3-phosphate.</text>
</comment>
<dbReference type="PROSITE" id="PS51257">
    <property type="entry name" value="PROKAR_LIPOPROTEIN"/>
    <property type="match status" value="1"/>
</dbReference>
<evidence type="ECO:0000256" key="10">
    <source>
        <dbReference type="SAM" id="Phobius"/>
    </source>
</evidence>
<keyword evidence="9" id="KW-1208">Phospholipid metabolism</keyword>
<dbReference type="Proteomes" id="UP000286680">
    <property type="component" value="Unassembled WGS sequence"/>
</dbReference>
<comment type="pathway">
    <text evidence="3">Lipid metabolism.</text>
</comment>
<feature type="domain" description="Phospholipid/glycerol acyltransferase" evidence="11">
    <location>
        <begin position="67"/>
        <end position="182"/>
    </location>
</feature>
<reference evidence="13" key="1">
    <citation type="journal article" date="2018" name="Front. Microbiol.">
        <title>Genome-Based Analysis Reveals the Taxonomy and Diversity of the Family Idiomarinaceae.</title>
        <authorList>
            <person name="Liu Y."/>
            <person name="Lai Q."/>
            <person name="Shao Z."/>
        </authorList>
    </citation>
    <scope>NUCLEOTIDE SEQUENCE [LARGE SCALE GENOMIC DNA]</scope>
    <source>
        <strain evidence="13">SN-14</strain>
    </source>
</reference>
<evidence type="ECO:0000256" key="3">
    <source>
        <dbReference type="ARBA" id="ARBA00005189"/>
    </source>
</evidence>
<dbReference type="RefSeq" id="WP_105307783.1">
    <property type="nucleotide sequence ID" value="NZ_PIPS01000006.1"/>
</dbReference>
<dbReference type="InterPro" id="IPR004552">
    <property type="entry name" value="AGP_acyltrans"/>
</dbReference>
<dbReference type="CDD" id="cd07989">
    <property type="entry name" value="LPLAT_AGPAT-like"/>
    <property type="match status" value="1"/>
</dbReference>